<dbReference type="STRING" id="1391654.AKJ09_08820"/>
<reference evidence="1 2" key="1">
    <citation type="submission" date="2015-08" db="EMBL/GenBank/DDBJ databases">
        <authorList>
            <person name="Babu N.S."/>
            <person name="Beckwith C.J."/>
            <person name="Beseler K.G."/>
            <person name="Brison A."/>
            <person name="Carone J.V."/>
            <person name="Caskin T.P."/>
            <person name="Diamond M."/>
            <person name="Durham M.E."/>
            <person name="Foxe J.M."/>
            <person name="Go M."/>
            <person name="Henderson B.A."/>
            <person name="Jones I.B."/>
            <person name="McGettigan J.A."/>
            <person name="Micheletti S.J."/>
            <person name="Nasrallah M.E."/>
            <person name="Ortiz D."/>
            <person name="Piller C.R."/>
            <person name="Privatt S.R."/>
            <person name="Schneider S.L."/>
            <person name="Sharp S."/>
            <person name="Smith T.C."/>
            <person name="Stanton J.D."/>
            <person name="Ullery H.E."/>
            <person name="Wilson R.J."/>
            <person name="Serrano M.G."/>
            <person name="Buck G."/>
            <person name="Lee V."/>
            <person name="Wang Y."/>
            <person name="Carvalho R."/>
            <person name="Voegtly L."/>
            <person name="Shi R."/>
            <person name="Duckworth R."/>
            <person name="Johnson A."/>
            <person name="Loviza R."/>
            <person name="Walstead R."/>
            <person name="Shah Z."/>
            <person name="Kiflezghi M."/>
            <person name="Wade K."/>
            <person name="Ball S.L."/>
            <person name="Bradley K.W."/>
            <person name="Asai D.J."/>
            <person name="Bowman C.A."/>
            <person name="Russell D.A."/>
            <person name="Pope W.H."/>
            <person name="Jacobs-Sera D."/>
            <person name="Hendrix R.W."/>
            <person name="Hatfull G.F."/>
        </authorList>
    </citation>
    <scope>NUCLEOTIDE SEQUENCE [LARGE SCALE GENOMIC DNA]</scope>
    <source>
        <strain evidence="1 2">DSM 27648</strain>
    </source>
</reference>
<evidence type="ECO:0000313" key="1">
    <source>
        <dbReference type="EMBL" id="AKV02157.1"/>
    </source>
</evidence>
<dbReference type="KEGG" id="llu:AKJ09_08820"/>
<dbReference type="AlphaFoldDB" id="A0A0K1Q8Z7"/>
<sequence length="306" mass="33634">MTSAKPSASRAHRVGRWVLAAALALACAGGVGVVQPSLATSVHKVQQRDDVFLLPPPDQLRAMTLGYRAGAADLLWTKLILEYGIHWQEKRAFPEVTRYVDGILAVEPDFKTVYEFVDTLLLFAPGGATPERAREARAYLERGTRERPYDATVWLHYGQFIAFLAPSFLKDKAEIERWRIDGAAALTRAVELGADAQRSLAASTILSKAGERKASVEHLQRAYAMTDDPDTREQILLKLRMLEATAEAADATSVVDREWHGRFDFVSRSAALLIGPARSPAKCAGPASYDTPGCSRDWAGVIAERR</sequence>
<proteinExistence type="predicted"/>
<name>A0A0K1Q8Z7_9BACT</name>
<evidence type="ECO:0000313" key="2">
    <source>
        <dbReference type="Proteomes" id="UP000064967"/>
    </source>
</evidence>
<protein>
    <submittedName>
        <fullName evidence="1">Uncharacterized protein</fullName>
    </submittedName>
</protein>
<keyword evidence="2" id="KW-1185">Reference proteome</keyword>
<accession>A0A0K1Q8Z7</accession>
<gene>
    <name evidence="1" type="ORF">AKJ09_08820</name>
</gene>
<dbReference type="PROSITE" id="PS51257">
    <property type="entry name" value="PROKAR_LIPOPROTEIN"/>
    <property type="match status" value="1"/>
</dbReference>
<organism evidence="1 2">
    <name type="scientific">Labilithrix luteola</name>
    <dbReference type="NCBI Taxonomy" id="1391654"/>
    <lineage>
        <taxon>Bacteria</taxon>
        <taxon>Pseudomonadati</taxon>
        <taxon>Myxococcota</taxon>
        <taxon>Polyangia</taxon>
        <taxon>Polyangiales</taxon>
        <taxon>Labilitrichaceae</taxon>
        <taxon>Labilithrix</taxon>
    </lineage>
</organism>
<dbReference type="EMBL" id="CP012333">
    <property type="protein sequence ID" value="AKV02157.1"/>
    <property type="molecule type" value="Genomic_DNA"/>
</dbReference>
<dbReference type="Proteomes" id="UP000064967">
    <property type="component" value="Chromosome"/>
</dbReference>